<proteinExistence type="predicted"/>
<protein>
    <submittedName>
        <fullName evidence="1">Vacuolar protein sorting-associated protein 13D</fullName>
    </submittedName>
</protein>
<gene>
    <name evidence="1" type="ORF">AKAME5_000004000</name>
</gene>
<dbReference type="EMBL" id="BRZM01000001">
    <property type="protein sequence ID" value="GLD45539.1"/>
    <property type="molecule type" value="Genomic_DNA"/>
</dbReference>
<name>A0AAD3QTX4_LATJO</name>
<evidence type="ECO:0000313" key="1">
    <source>
        <dbReference type="EMBL" id="GLD45539.1"/>
    </source>
</evidence>
<organism evidence="1 2">
    <name type="scientific">Lates japonicus</name>
    <name type="common">Japanese lates</name>
    <dbReference type="NCBI Taxonomy" id="270547"/>
    <lineage>
        <taxon>Eukaryota</taxon>
        <taxon>Metazoa</taxon>
        <taxon>Chordata</taxon>
        <taxon>Craniata</taxon>
        <taxon>Vertebrata</taxon>
        <taxon>Euteleostomi</taxon>
        <taxon>Actinopterygii</taxon>
        <taxon>Neopterygii</taxon>
        <taxon>Teleostei</taxon>
        <taxon>Neoteleostei</taxon>
        <taxon>Acanthomorphata</taxon>
        <taxon>Carangaria</taxon>
        <taxon>Carangaria incertae sedis</taxon>
        <taxon>Centropomidae</taxon>
        <taxon>Lates</taxon>
    </lineage>
</organism>
<reference evidence="1" key="1">
    <citation type="submission" date="2022-08" db="EMBL/GenBank/DDBJ databases">
        <title>Genome sequencing of akame (Lates japonicus).</title>
        <authorList>
            <person name="Hashiguchi Y."/>
            <person name="Takahashi H."/>
        </authorList>
    </citation>
    <scope>NUCLEOTIDE SEQUENCE</scope>
    <source>
        <strain evidence="1">Kochi</strain>
    </source>
</reference>
<dbReference type="AlphaFoldDB" id="A0AAD3QTX4"/>
<comment type="caution">
    <text evidence="1">The sequence shown here is derived from an EMBL/GenBank/DDBJ whole genome shotgun (WGS) entry which is preliminary data.</text>
</comment>
<dbReference type="Proteomes" id="UP001279410">
    <property type="component" value="Unassembled WGS sequence"/>
</dbReference>
<sequence length="103" mass="10952">MRHSGQLDQAATWLLENAENMAGHPRARAYFLAPAATQLLCLGWSAQALQGVCVCEPGWEPPLSPGPASCPSSRLSAAFTSTPQDGDSAFKQRLDVNITSVLL</sequence>
<accession>A0AAD3QTX4</accession>
<evidence type="ECO:0000313" key="2">
    <source>
        <dbReference type="Proteomes" id="UP001279410"/>
    </source>
</evidence>
<keyword evidence="2" id="KW-1185">Reference proteome</keyword>